<dbReference type="InterPro" id="IPR002401">
    <property type="entry name" value="Cyt_P450_E_grp-I"/>
</dbReference>
<dbReference type="AlphaFoldDB" id="A0A5C7GK39"/>
<evidence type="ECO:0000256" key="5">
    <source>
        <dbReference type="ARBA" id="ARBA00023033"/>
    </source>
</evidence>
<dbReference type="PROSITE" id="PS00086">
    <property type="entry name" value="CYTOCHROME_P450"/>
    <property type="match status" value="1"/>
</dbReference>
<keyword evidence="9" id="KW-1185">Reference proteome</keyword>
<comment type="similarity">
    <text evidence="7">Belongs to the cytochrome P450 family.</text>
</comment>
<dbReference type="GO" id="GO:0004497">
    <property type="term" value="F:monooxygenase activity"/>
    <property type="evidence" value="ECO:0007669"/>
    <property type="project" value="UniProtKB-KW"/>
</dbReference>
<proteinExistence type="inferred from homology"/>
<sequence>MNKEQIKIKDLPTPKGAFLVGHLPQFNAHNKHQVLERWVEECGDLFKINFVGKEFVVSANPIINAEILKLRPEKFRRFSKIDEILREMGVVGVFNAEGDIWKLHRKITAEALNAKKVRENYDVILDKTNRLLGKFKGYSQSNKPIDIQKELMAFTIDVTTAIAFGYELDTINNKADSFQQHLECIFPMINERVTAPIPLWKVIKRKKDKELERSIAAIEKIIYQFIEEARVRLVENPELKSNPTNFLEALLSDGNDVDFTNEEIYGNIFTMLLAGEDTTSNSISWAIYFLSQNPEIVKKVRAEAHAVYGNSEVPQTNKELLKLKYTNAVVQEVIRLKPTTPQLYMEALETLTIEGFAIPKNTKVILQTKVAQTNEAYFSNPNDFSPERWLKSECPMHQNHSPEMIKAFGGGPRFCPGMKLAINEMVILLSVLCKHFDFKMTVKPEDVKEQFSFTMYPENLFIQLLKAN</sequence>
<dbReference type="InterPro" id="IPR036396">
    <property type="entry name" value="Cyt_P450_sf"/>
</dbReference>
<organism evidence="8 9">
    <name type="scientific">Seonamhaeicola maritimus</name>
    <dbReference type="NCBI Taxonomy" id="2591822"/>
    <lineage>
        <taxon>Bacteria</taxon>
        <taxon>Pseudomonadati</taxon>
        <taxon>Bacteroidota</taxon>
        <taxon>Flavobacteriia</taxon>
        <taxon>Flavobacteriales</taxon>
        <taxon>Flavobacteriaceae</taxon>
    </lineage>
</organism>
<evidence type="ECO:0000313" key="9">
    <source>
        <dbReference type="Proteomes" id="UP000321080"/>
    </source>
</evidence>
<feature type="binding site" description="axial binding residue" evidence="6">
    <location>
        <position position="415"/>
    </location>
    <ligand>
        <name>heme</name>
        <dbReference type="ChEBI" id="CHEBI:30413"/>
    </ligand>
    <ligandPart>
        <name>Fe</name>
        <dbReference type="ChEBI" id="CHEBI:18248"/>
    </ligandPart>
</feature>
<comment type="cofactor">
    <cofactor evidence="1 6">
        <name>heme</name>
        <dbReference type="ChEBI" id="CHEBI:30413"/>
    </cofactor>
</comment>
<evidence type="ECO:0000256" key="1">
    <source>
        <dbReference type="ARBA" id="ARBA00001971"/>
    </source>
</evidence>
<accession>A0A5C7GK39</accession>
<dbReference type="Pfam" id="PF00067">
    <property type="entry name" value="p450"/>
    <property type="match status" value="1"/>
</dbReference>
<evidence type="ECO:0000313" key="8">
    <source>
        <dbReference type="EMBL" id="TXG38632.1"/>
    </source>
</evidence>
<dbReference type="InterPro" id="IPR001128">
    <property type="entry name" value="Cyt_P450"/>
</dbReference>
<evidence type="ECO:0000256" key="2">
    <source>
        <dbReference type="ARBA" id="ARBA00022723"/>
    </source>
</evidence>
<dbReference type="GO" id="GO:0005506">
    <property type="term" value="F:iron ion binding"/>
    <property type="evidence" value="ECO:0007669"/>
    <property type="project" value="InterPro"/>
</dbReference>
<evidence type="ECO:0000256" key="6">
    <source>
        <dbReference type="PIRSR" id="PIRSR602401-1"/>
    </source>
</evidence>
<evidence type="ECO:0000256" key="4">
    <source>
        <dbReference type="ARBA" id="ARBA00023004"/>
    </source>
</evidence>
<dbReference type="PANTHER" id="PTHR24303:SF31">
    <property type="entry name" value="CYTOCHROME P450 307A1-RELATED"/>
    <property type="match status" value="1"/>
</dbReference>
<dbReference type="SUPFAM" id="SSF48264">
    <property type="entry name" value="Cytochrome P450"/>
    <property type="match status" value="1"/>
</dbReference>
<dbReference type="InterPro" id="IPR017972">
    <property type="entry name" value="Cyt_P450_CS"/>
</dbReference>
<keyword evidence="6 7" id="KW-0349">Heme</keyword>
<gene>
    <name evidence="8" type="ORF">FUA22_01740</name>
</gene>
<dbReference type="RefSeq" id="WP_147765971.1">
    <property type="nucleotide sequence ID" value="NZ_VRKQ01000008.1"/>
</dbReference>
<keyword evidence="4 6" id="KW-0408">Iron</keyword>
<reference evidence="8 9" key="1">
    <citation type="submission" date="2019-08" db="EMBL/GenBank/DDBJ databases">
        <title>Seonamhaeicola sediminis sp. nov., isolated from marine sediment.</title>
        <authorList>
            <person name="Cao W.R."/>
        </authorList>
    </citation>
    <scope>NUCLEOTIDE SEQUENCE [LARGE SCALE GENOMIC DNA]</scope>
    <source>
        <strain evidence="8 9">1505</strain>
    </source>
</reference>
<dbReference type="PRINTS" id="PR00463">
    <property type="entry name" value="EP450I"/>
</dbReference>
<dbReference type="OrthoDB" id="9764248at2"/>
<keyword evidence="2 6" id="KW-0479">Metal-binding</keyword>
<comment type="caution">
    <text evidence="8">The sequence shown here is derived from an EMBL/GenBank/DDBJ whole genome shotgun (WGS) entry which is preliminary data.</text>
</comment>
<dbReference type="GO" id="GO:0020037">
    <property type="term" value="F:heme binding"/>
    <property type="evidence" value="ECO:0007669"/>
    <property type="project" value="InterPro"/>
</dbReference>
<evidence type="ECO:0000256" key="7">
    <source>
        <dbReference type="RuleBase" id="RU000461"/>
    </source>
</evidence>
<dbReference type="PRINTS" id="PR00385">
    <property type="entry name" value="P450"/>
</dbReference>
<name>A0A5C7GK39_9FLAO</name>
<keyword evidence="3 7" id="KW-0560">Oxidoreductase</keyword>
<dbReference type="Gene3D" id="1.10.630.10">
    <property type="entry name" value="Cytochrome P450"/>
    <property type="match status" value="1"/>
</dbReference>
<dbReference type="EMBL" id="VRKQ01000008">
    <property type="protein sequence ID" value="TXG38632.1"/>
    <property type="molecule type" value="Genomic_DNA"/>
</dbReference>
<evidence type="ECO:0000256" key="3">
    <source>
        <dbReference type="ARBA" id="ARBA00023002"/>
    </source>
</evidence>
<dbReference type="Proteomes" id="UP000321080">
    <property type="component" value="Unassembled WGS sequence"/>
</dbReference>
<keyword evidence="5 7" id="KW-0503">Monooxygenase</keyword>
<dbReference type="GO" id="GO:0016705">
    <property type="term" value="F:oxidoreductase activity, acting on paired donors, with incorporation or reduction of molecular oxygen"/>
    <property type="evidence" value="ECO:0007669"/>
    <property type="project" value="InterPro"/>
</dbReference>
<dbReference type="PANTHER" id="PTHR24303">
    <property type="entry name" value="HEME-BINDING MONOOXYGENASE FAMILY"/>
    <property type="match status" value="1"/>
</dbReference>
<protein>
    <submittedName>
        <fullName evidence="8">Cytochrome P450</fullName>
    </submittedName>
</protein>